<dbReference type="AlphaFoldDB" id="A0A8H5CSB0"/>
<feature type="region of interest" description="Disordered" evidence="3">
    <location>
        <begin position="253"/>
        <end position="277"/>
    </location>
</feature>
<feature type="domain" description="NmrA-like" evidence="4">
    <location>
        <begin position="7"/>
        <end position="113"/>
    </location>
</feature>
<dbReference type="Proteomes" id="UP000559256">
    <property type="component" value="Unassembled WGS sequence"/>
</dbReference>
<dbReference type="InterPro" id="IPR051609">
    <property type="entry name" value="NmrA/Isoflavone_reductase-like"/>
</dbReference>
<gene>
    <name evidence="5" type="ORF">D9758_011870</name>
</gene>
<evidence type="ECO:0000313" key="6">
    <source>
        <dbReference type="Proteomes" id="UP000559256"/>
    </source>
</evidence>
<name>A0A8H5CSB0_9AGAR</name>
<dbReference type="PANTHER" id="PTHR47706:SF9">
    <property type="entry name" value="NMRA-LIKE DOMAIN-CONTAINING PROTEIN-RELATED"/>
    <property type="match status" value="1"/>
</dbReference>
<dbReference type="SUPFAM" id="SSF51735">
    <property type="entry name" value="NAD(P)-binding Rossmann-fold domains"/>
    <property type="match status" value="1"/>
</dbReference>
<evidence type="ECO:0000256" key="1">
    <source>
        <dbReference type="ARBA" id="ARBA00022857"/>
    </source>
</evidence>
<organism evidence="5 6">
    <name type="scientific">Tetrapyrgos nigripes</name>
    <dbReference type="NCBI Taxonomy" id="182062"/>
    <lineage>
        <taxon>Eukaryota</taxon>
        <taxon>Fungi</taxon>
        <taxon>Dikarya</taxon>
        <taxon>Basidiomycota</taxon>
        <taxon>Agaricomycotina</taxon>
        <taxon>Agaricomycetes</taxon>
        <taxon>Agaricomycetidae</taxon>
        <taxon>Agaricales</taxon>
        <taxon>Marasmiineae</taxon>
        <taxon>Marasmiaceae</taxon>
        <taxon>Tetrapyrgos</taxon>
    </lineage>
</organism>
<accession>A0A8H5CSB0</accession>
<dbReference type="PANTHER" id="PTHR47706">
    <property type="entry name" value="NMRA-LIKE FAMILY PROTEIN"/>
    <property type="match status" value="1"/>
</dbReference>
<evidence type="ECO:0000313" key="5">
    <source>
        <dbReference type="EMBL" id="KAF5345742.1"/>
    </source>
</evidence>
<dbReference type="EMBL" id="JAACJM010000108">
    <property type="protein sequence ID" value="KAF5345742.1"/>
    <property type="molecule type" value="Genomic_DNA"/>
</dbReference>
<sequence>MSTNTNSSFAVLGSNGTISPFIIDAFAKNPKVKKLIVVTRPSSKAPSSLPSNVESISVDYNNRSALVEVFKKHSTDVVVSTLSAEAILDAQKKAAVAAKEAGVKLFVPSEYGIVTTGFAGKGTPGTGNPLVDKDVFAEFLKSIDLPYARVFSSLWHQAIPFVVDYDTNQKVNIIGKGETPVSFTAQEDVGGFVSHVLTTVPLPQLSNAQLRLEGDCATLRQLADRFGQGHAFVETVPGPIFREILLKQFESGAGSTGWDNGKQKENPKDSEEGAGSANKLWEGHVWKKLEDVVKF</sequence>
<dbReference type="Gene3D" id="3.40.50.720">
    <property type="entry name" value="NAD(P)-binding Rossmann-like Domain"/>
    <property type="match status" value="1"/>
</dbReference>
<dbReference type="InterPro" id="IPR036291">
    <property type="entry name" value="NAD(P)-bd_dom_sf"/>
</dbReference>
<dbReference type="Gene3D" id="3.90.25.10">
    <property type="entry name" value="UDP-galactose 4-epimerase, domain 1"/>
    <property type="match status" value="1"/>
</dbReference>
<evidence type="ECO:0000256" key="2">
    <source>
        <dbReference type="ARBA" id="ARBA00023002"/>
    </source>
</evidence>
<reference evidence="5 6" key="1">
    <citation type="journal article" date="2020" name="ISME J.">
        <title>Uncovering the hidden diversity of litter-decomposition mechanisms in mushroom-forming fungi.</title>
        <authorList>
            <person name="Floudas D."/>
            <person name="Bentzer J."/>
            <person name="Ahren D."/>
            <person name="Johansson T."/>
            <person name="Persson P."/>
            <person name="Tunlid A."/>
        </authorList>
    </citation>
    <scope>NUCLEOTIDE SEQUENCE [LARGE SCALE GENOMIC DNA]</scope>
    <source>
        <strain evidence="5 6">CBS 291.85</strain>
    </source>
</reference>
<dbReference type="OrthoDB" id="5283654at2759"/>
<keyword evidence="1" id="KW-0521">NADP</keyword>
<dbReference type="GO" id="GO:0016491">
    <property type="term" value="F:oxidoreductase activity"/>
    <property type="evidence" value="ECO:0007669"/>
    <property type="project" value="UniProtKB-KW"/>
</dbReference>
<proteinExistence type="predicted"/>
<keyword evidence="6" id="KW-1185">Reference proteome</keyword>
<dbReference type="Pfam" id="PF05368">
    <property type="entry name" value="NmrA"/>
    <property type="match status" value="1"/>
</dbReference>
<comment type="caution">
    <text evidence="5">The sequence shown here is derived from an EMBL/GenBank/DDBJ whole genome shotgun (WGS) entry which is preliminary data.</text>
</comment>
<keyword evidence="2" id="KW-0560">Oxidoreductase</keyword>
<dbReference type="InterPro" id="IPR008030">
    <property type="entry name" value="NmrA-like"/>
</dbReference>
<feature type="compositionally biased region" description="Basic and acidic residues" evidence="3">
    <location>
        <begin position="261"/>
        <end position="271"/>
    </location>
</feature>
<evidence type="ECO:0000256" key="3">
    <source>
        <dbReference type="SAM" id="MobiDB-lite"/>
    </source>
</evidence>
<evidence type="ECO:0000259" key="4">
    <source>
        <dbReference type="Pfam" id="PF05368"/>
    </source>
</evidence>
<protein>
    <recommendedName>
        <fullName evidence="4">NmrA-like domain-containing protein</fullName>
    </recommendedName>
</protein>